<dbReference type="Proteomes" id="UP000000379">
    <property type="component" value="Chromosome"/>
</dbReference>
<sequence>MRFVTYALVAFALGACCPAPTAPGAPLALRAEVVGAAPASEQLYVRSQQGGPISSISVAGASLRAADGAPLPWSALQAGGAEVYLTGGPDGAVREVRLLGPLP</sequence>
<dbReference type="RefSeq" id="WP_013177157.1">
    <property type="nucleotide sequence ID" value="NC_014221.1"/>
</dbReference>
<evidence type="ECO:0000313" key="2">
    <source>
        <dbReference type="EMBL" id="ADI13785.1"/>
    </source>
</evidence>
<name>D7CTC8_TRURR</name>
<keyword evidence="1" id="KW-0732">Signal</keyword>
<feature type="signal peptide" evidence="1">
    <location>
        <begin position="1"/>
        <end position="21"/>
    </location>
</feature>
<proteinExistence type="predicted"/>
<reference evidence="2 3" key="2">
    <citation type="journal article" date="2011" name="Stand. Genomic Sci.">
        <title>Complete genome sequence of Truepera radiovictrix type strain (RQ-24).</title>
        <authorList>
            <person name="Ivanova N."/>
            <person name="Rohde C."/>
            <person name="Munk C."/>
            <person name="Nolan M."/>
            <person name="Lucas S."/>
            <person name="Del Rio T.G."/>
            <person name="Tice H."/>
            <person name="Deshpande S."/>
            <person name="Cheng J.F."/>
            <person name="Tapia R."/>
            <person name="Han C."/>
            <person name="Goodwin L."/>
            <person name="Pitluck S."/>
            <person name="Liolios K."/>
            <person name="Mavromatis K."/>
            <person name="Mikhailova N."/>
            <person name="Pati A."/>
            <person name="Chen A."/>
            <person name="Palaniappan K."/>
            <person name="Land M."/>
            <person name="Hauser L."/>
            <person name="Chang Y.J."/>
            <person name="Jeffries C.D."/>
            <person name="Brambilla E."/>
            <person name="Rohde M."/>
            <person name="Goker M."/>
            <person name="Tindall B.J."/>
            <person name="Woyke T."/>
            <person name="Bristow J."/>
            <person name="Eisen J.A."/>
            <person name="Markowitz V."/>
            <person name="Hugenholtz P."/>
            <person name="Kyrpides N.C."/>
            <person name="Klenk H.P."/>
            <person name="Lapidus A."/>
        </authorList>
    </citation>
    <scope>NUCLEOTIDE SEQUENCE [LARGE SCALE GENOMIC DNA]</scope>
    <source>
        <strain evidence="3">DSM 17093 / CIP 108686 / LMG 22925 / RQ-24</strain>
    </source>
</reference>
<organism evidence="2 3">
    <name type="scientific">Truepera radiovictrix (strain DSM 17093 / CIP 108686 / LMG 22925 / RQ-24)</name>
    <dbReference type="NCBI Taxonomy" id="649638"/>
    <lineage>
        <taxon>Bacteria</taxon>
        <taxon>Thermotogati</taxon>
        <taxon>Deinococcota</taxon>
        <taxon>Deinococci</taxon>
        <taxon>Trueperales</taxon>
        <taxon>Trueperaceae</taxon>
        <taxon>Truepera</taxon>
    </lineage>
</organism>
<accession>D7CTC8</accession>
<reference evidence="3" key="1">
    <citation type="submission" date="2010-05" db="EMBL/GenBank/DDBJ databases">
        <title>The complete genome of Truepera radiovictris DSM 17093.</title>
        <authorList>
            <consortium name="US DOE Joint Genome Institute (JGI-PGF)"/>
            <person name="Lucas S."/>
            <person name="Copeland A."/>
            <person name="Lapidus A."/>
            <person name="Glavina del Rio T."/>
            <person name="Dalin E."/>
            <person name="Tice H."/>
            <person name="Bruce D."/>
            <person name="Goodwin L."/>
            <person name="Pitluck S."/>
            <person name="Kyrpides N."/>
            <person name="Mavromatis K."/>
            <person name="Ovchinnikova G."/>
            <person name="Munk A.C."/>
            <person name="Detter J.C."/>
            <person name="Han C."/>
            <person name="Tapia R."/>
            <person name="Land M."/>
            <person name="Hauser L."/>
            <person name="Markowitz V."/>
            <person name="Cheng J.-F."/>
            <person name="Hugenholtz P."/>
            <person name="Woyke T."/>
            <person name="Wu D."/>
            <person name="Tindall B."/>
            <person name="Pomrenke H.G."/>
            <person name="Brambilla E."/>
            <person name="Klenk H.-P."/>
            <person name="Eisen J.A."/>
        </authorList>
    </citation>
    <scope>NUCLEOTIDE SEQUENCE [LARGE SCALE GENOMIC DNA]</scope>
    <source>
        <strain evidence="3">DSM 17093 / CIP 108686 / LMG 22925 / RQ-24</strain>
    </source>
</reference>
<dbReference type="KEGG" id="tra:Trad_0649"/>
<evidence type="ECO:0000313" key="3">
    <source>
        <dbReference type="Proteomes" id="UP000000379"/>
    </source>
</evidence>
<keyword evidence="2" id="KW-0808">Transferase</keyword>
<feature type="chain" id="PRO_5003094265" evidence="1">
    <location>
        <begin position="22"/>
        <end position="103"/>
    </location>
</feature>
<dbReference type="HOGENOM" id="CLU_2262595_0_0_0"/>
<keyword evidence="2" id="KW-0328">Glycosyltransferase</keyword>
<evidence type="ECO:0000256" key="1">
    <source>
        <dbReference type="SAM" id="SignalP"/>
    </source>
</evidence>
<dbReference type="PROSITE" id="PS51257">
    <property type="entry name" value="PROKAR_LIPOPROTEIN"/>
    <property type="match status" value="1"/>
</dbReference>
<keyword evidence="3" id="KW-1185">Reference proteome</keyword>
<gene>
    <name evidence="2" type="ordered locus">Trad_0649</name>
</gene>
<dbReference type="STRING" id="649638.Trad_0649"/>
<dbReference type="EMBL" id="CP002049">
    <property type="protein sequence ID" value="ADI13785.1"/>
    <property type="molecule type" value="Genomic_DNA"/>
</dbReference>
<protein>
    <submittedName>
        <fullName evidence="2">Dolichyl-phosphate-mannose--protein mannosyltransferase putative membrane protein</fullName>
    </submittedName>
</protein>
<dbReference type="GO" id="GO:0016757">
    <property type="term" value="F:glycosyltransferase activity"/>
    <property type="evidence" value="ECO:0007669"/>
    <property type="project" value="UniProtKB-KW"/>
</dbReference>
<dbReference type="AlphaFoldDB" id="D7CTC8"/>